<comment type="caution">
    <text evidence="1">The sequence shown here is derived from an EMBL/GenBank/DDBJ whole genome shotgun (WGS) entry which is preliminary data.</text>
</comment>
<organism evidence="1">
    <name type="scientific">marine sediment metagenome</name>
    <dbReference type="NCBI Taxonomy" id="412755"/>
    <lineage>
        <taxon>unclassified sequences</taxon>
        <taxon>metagenomes</taxon>
        <taxon>ecological metagenomes</taxon>
    </lineage>
</organism>
<dbReference type="EMBL" id="LAZR01001173">
    <property type="protein sequence ID" value="KKN49299.1"/>
    <property type="molecule type" value="Genomic_DNA"/>
</dbReference>
<proteinExistence type="predicted"/>
<name>A0A0F9R3G6_9ZZZZ</name>
<dbReference type="AlphaFoldDB" id="A0A0F9R3G6"/>
<evidence type="ECO:0000313" key="1">
    <source>
        <dbReference type="EMBL" id="KKN49299.1"/>
    </source>
</evidence>
<gene>
    <name evidence="1" type="ORF">LCGC14_0643980</name>
</gene>
<protein>
    <submittedName>
        <fullName evidence="1">Uncharacterized protein</fullName>
    </submittedName>
</protein>
<sequence>MSGEREQTQEELTVPVTRGLDGIRFKRQVATGHFDGRPYTLSVSLDMRYLTVLIDNFDPWQIDMSELALAVRKRADDIDKEAR</sequence>
<reference evidence="1" key="1">
    <citation type="journal article" date="2015" name="Nature">
        <title>Complex archaea that bridge the gap between prokaryotes and eukaryotes.</title>
        <authorList>
            <person name="Spang A."/>
            <person name="Saw J.H."/>
            <person name="Jorgensen S.L."/>
            <person name="Zaremba-Niedzwiedzka K."/>
            <person name="Martijn J."/>
            <person name="Lind A.E."/>
            <person name="van Eijk R."/>
            <person name="Schleper C."/>
            <person name="Guy L."/>
            <person name="Ettema T.J."/>
        </authorList>
    </citation>
    <scope>NUCLEOTIDE SEQUENCE</scope>
</reference>
<accession>A0A0F9R3G6</accession>